<proteinExistence type="predicted"/>
<organism evidence="1 2">
    <name type="scientific">Clytia hemisphaerica</name>
    <dbReference type="NCBI Taxonomy" id="252671"/>
    <lineage>
        <taxon>Eukaryota</taxon>
        <taxon>Metazoa</taxon>
        <taxon>Cnidaria</taxon>
        <taxon>Hydrozoa</taxon>
        <taxon>Hydroidolina</taxon>
        <taxon>Leptothecata</taxon>
        <taxon>Obeliida</taxon>
        <taxon>Clytiidae</taxon>
        <taxon>Clytia</taxon>
    </lineage>
</organism>
<dbReference type="Proteomes" id="UP000594262">
    <property type="component" value="Unplaced"/>
</dbReference>
<accession>A0A7M5X9S7</accession>
<dbReference type="AlphaFoldDB" id="A0A7M5X9S7"/>
<keyword evidence="2" id="KW-1185">Reference proteome</keyword>
<dbReference type="OrthoDB" id="7791357at2759"/>
<protein>
    <submittedName>
        <fullName evidence="1">Uncharacterized protein</fullName>
    </submittedName>
</protein>
<evidence type="ECO:0000313" key="2">
    <source>
        <dbReference type="Proteomes" id="UP000594262"/>
    </source>
</evidence>
<sequence>MKASLDCHKITNYFDIDNLSERVDSIDEIRAHVNRSIGTEETRSIAPLLKRLYENAVKNAKSEAKGHRHDTLIKQFASSLVCLIGPAGYEMIQANFGCGLPHISTARRSVQKQRKIVEGEFYFNELKNHLQKWQAPLFINVQLDDTRTINKVEYDPSTDRFVGFCLPLKNGLPIGDAFQLQTFESIKTAIENETVGKYAHCIVAKSVKAGVPSFVLFSLATDAKYDHTIILKRWNHIEKGLKEIGLTVLSNGADGAGPFLKAMTIKTQLFSRAYDNTLPNYWTFFWMPKLLEDSLVCQDTVHLLAKLRTRLLTPSNLIVLGSETACRGHLEHVLDDFSKEDHGLSAQVLQNKDKQNYQSVETLLSDGVENCLKKLSIKSKIQTKGTITYLWLMRNIKEAFFNKALSPVERIHLIWQTIFFLRIWRLWLKANTYNEQDHFITQNAYVCTELNGHLLINLVHNVITGKFPKEALRVWTCGSQSCEQTFRLLRSMTSTFSTIVNFSMKGILERMHKLHYLSTVEASEEIIFPRVKRRLLQTREETEVTLQIPTVAEIDDSIFRARYEALTRARECGITLQKYGDEHLLFPSNEALIQSAVDNDHEGEDIEIAPTAQQDGITTEEAITINEDILNINLVKKRSTGVPVYAEQSDKSGRNYSLMNSLGKSQFIRYNGAFIRKSTALYLLQEKKQLSNDRLLRVRASQPRHLFNGEGERESEQQQIVRSGDLCLFRRTDSEKSLIGRIIQFSYLEGSKKERQYSSSYVDMSLDSYKKIGVFANWYHVKSPIVSSSVSFVPNETFTTGYLSMENYISSIKESILEDNGEASFTISKDNLKKIDPNWSKTFTFDQEFFDH</sequence>
<evidence type="ECO:0000313" key="1">
    <source>
        <dbReference type="EnsemblMetazoa" id="CLYHEMP019936.1"/>
    </source>
</evidence>
<reference evidence="1" key="1">
    <citation type="submission" date="2021-01" db="UniProtKB">
        <authorList>
            <consortium name="EnsemblMetazoa"/>
        </authorList>
    </citation>
    <scope>IDENTIFICATION</scope>
</reference>
<name>A0A7M5X9S7_9CNID</name>
<dbReference type="EnsemblMetazoa" id="CLYHEMT019936.1">
    <property type="protein sequence ID" value="CLYHEMP019936.1"/>
    <property type="gene ID" value="CLYHEMG019936"/>
</dbReference>